<dbReference type="AlphaFoldDB" id="A0A2H1V908"/>
<protein>
    <submittedName>
        <fullName evidence="1">SFRICE_004185</fullName>
    </submittedName>
</protein>
<name>A0A2H1V908_SPOFR</name>
<proteinExistence type="predicted"/>
<organism evidence="1">
    <name type="scientific">Spodoptera frugiperda</name>
    <name type="common">Fall armyworm</name>
    <dbReference type="NCBI Taxonomy" id="7108"/>
    <lineage>
        <taxon>Eukaryota</taxon>
        <taxon>Metazoa</taxon>
        <taxon>Ecdysozoa</taxon>
        <taxon>Arthropoda</taxon>
        <taxon>Hexapoda</taxon>
        <taxon>Insecta</taxon>
        <taxon>Pterygota</taxon>
        <taxon>Neoptera</taxon>
        <taxon>Endopterygota</taxon>
        <taxon>Lepidoptera</taxon>
        <taxon>Glossata</taxon>
        <taxon>Ditrysia</taxon>
        <taxon>Noctuoidea</taxon>
        <taxon>Noctuidae</taxon>
        <taxon>Amphipyrinae</taxon>
        <taxon>Spodoptera</taxon>
    </lineage>
</organism>
<reference evidence="1" key="1">
    <citation type="submission" date="2016-07" db="EMBL/GenBank/DDBJ databases">
        <authorList>
            <person name="Bretaudeau A."/>
        </authorList>
    </citation>
    <scope>NUCLEOTIDE SEQUENCE</scope>
    <source>
        <strain evidence="1">Rice</strain>
        <tissue evidence="1">Whole body</tissue>
    </source>
</reference>
<gene>
    <name evidence="1" type="ORF">SFRICE_004185</name>
</gene>
<dbReference type="EMBL" id="ODYU01001121">
    <property type="protein sequence ID" value="SOQ36892.1"/>
    <property type="molecule type" value="Genomic_DNA"/>
</dbReference>
<accession>A0A2H1V908</accession>
<sequence>MASNSTYSNLLLPSWRDRLTSVTSTHWQSMLYMYTSEQFTEIPETIEFKLCLIFLTGKRVDGSPDGKQSPPPEWPHEIPEALQEYCFSTPFMQVLSSKQKEALWPSATLRPL</sequence>
<evidence type="ECO:0000313" key="1">
    <source>
        <dbReference type="EMBL" id="SOQ36892.1"/>
    </source>
</evidence>